<keyword evidence="3" id="KW-1185">Reference proteome</keyword>
<dbReference type="AlphaFoldDB" id="A0A9W8JKG2"/>
<dbReference type="EMBL" id="JANBPK010000159">
    <property type="protein sequence ID" value="KAJ2936167.1"/>
    <property type="molecule type" value="Genomic_DNA"/>
</dbReference>
<evidence type="ECO:0000313" key="2">
    <source>
        <dbReference type="EMBL" id="KAJ2936167.1"/>
    </source>
</evidence>
<proteinExistence type="predicted"/>
<reference evidence="2" key="1">
    <citation type="submission" date="2022-06" db="EMBL/GenBank/DDBJ databases">
        <title>Genome Sequence of Candolleomyces eurysporus.</title>
        <authorList>
            <person name="Buettner E."/>
        </authorList>
    </citation>
    <scope>NUCLEOTIDE SEQUENCE</scope>
    <source>
        <strain evidence="2">VTCC 930004</strain>
    </source>
</reference>
<gene>
    <name evidence="2" type="ORF">H1R20_g931</name>
</gene>
<sequence length="119" mass="12675">MIIFRVTTGRSFTKFPSVKDGIITNPIRFARRTGESSFLRSTLNREFGRNGDADAEQGLNSSIGVDGDPNQTQTSVIHAGQKKRNDGGATPSTSLIDNKGVLHATGCTNASALAVDMHP</sequence>
<dbReference type="OrthoDB" id="2860889at2759"/>
<feature type="non-terminal residue" evidence="2">
    <location>
        <position position="119"/>
    </location>
</feature>
<comment type="caution">
    <text evidence="2">The sequence shown here is derived from an EMBL/GenBank/DDBJ whole genome shotgun (WGS) entry which is preliminary data.</text>
</comment>
<dbReference type="Proteomes" id="UP001140091">
    <property type="component" value="Unassembled WGS sequence"/>
</dbReference>
<feature type="compositionally biased region" description="Polar residues" evidence="1">
    <location>
        <begin position="58"/>
        <end position="76"/>
    </location>
</feature>
<evidence type="ECO:0000256" key="1">
    <source>
        <dbReference type="SAM" id="MobiDB-lite"/>
    </source>
</evidence>
<feature type="region of interest" description="Disordered" evidence="1">
    <location>
        <begin position="49"/>
        <end position="96"/>
    </location>
</feature>
<evidence type="ECO:0000313" key="3">
    <source>
        <dbReference type="Proteomes" id="UP001140091"/>
    </source>
</evidence>
<accession>A0A9W8JKG2</accession>
<organism evidence="2 3">
    <name type="scientific">Candolleomyces eurysporus</name>
    <dbReference type="NCBI Taxonomy" id="2828524"/>
    <lineage>
        <taxon>Eukaryota</taxon>
        <taxon>Fungi</taxon>
        <taxon>Dikarya</taxon>
        <taxon>Basidiomycota</taxon>
        <taxon>Agaricomycotina</taxon>
        <taxon>Agaricomycetes</taxon>
        <taxon>Agaricomycetidae</taxon>
        <taxon>Agaricales</taxon>
        <taxon>Agaricineae</taxon>
        <taxon>Psathyrellaceae</taxon>
        <taxon>Candolleomyces</taxon>
    </lineage>
</organism>
<name>A0A9W8JKG2_9AGAR</name>
<protein>
    <submittedName>
        <fullName evidence="2">Uncharacterized protein</fullName>
    </submittedName>
</protein>